<protein>
    <recommendedName>
        <fullName evidence="3">Arylsulfatase</fullName>
    </recommendedName>
</protein>
<evidence type="ECO:0000313" key="2">
    <source>
        <dbReference type="Proteomes" id="UP001199644"/>
    </source>
</evidence>
<proteinExistence type="predicted"/>
<evidence type="ECO:0000313" key="1">
    <source>
        <dbReference type="EMBL" id="MCH3851882.1"/>
    </source>
</evidence>
<evidence type="ECO:0008006" key="3">
    <source>
        <dbReference type="Google" id="ProtNLM"/>
    </source>
</evidence>
<dbReference type="EMBL" id="JAJUOL010000007">
    <property type="protein sequence ID" value="MCH3851882.1"/>
    <property type="molecule type" value="Genomic_DNA"/>
</dbReference>
<dbReference type="AlphaFoldDB" id="A0AAW5ED28"/>
<sequence length="49" mass="5629">MVEFLFLDFILLIVKVSYTKTANGKSQKVIDEIYKITTPWASIEPSGRH</sequence>
<reference evidence="1" key="1">
    <citation type="submission" date="2021-12" db="EMBL/GenBank/DDBJ databases">
        <title>Prevalence of phenicol resistance gene fexA in Campylobacter isolated from poultry supply chain.</title>
        <authorList>
            <person name="Tang B."/>
            <person name="Zheng X."/>
            <person name="Lin J."/>
            <person name="Lin R."/>
            <person name="Yang H."/>
            <person name="Shen Z."/>
            <person name="Xia F."/>
        </authorList>
    </citation>
    <scope>NUCLEOTIDE SEQUENCE</scope>
    <source>
        <strain evidence="1">CJHN2011004</strain>
    </source>
</reference>
<organism evidence="1 2">
    <name type="scientific">Campylobacter jejuni</name>
    <dbReference type="NCBI Taxonomy" id="197"/>
    <lineage>
        <taxon>Bacteria</taxon>
        <taxon>Pseudomonadati</taxon>
        <taxon>Campylobacterota</taxon>
        <taxon>Epsilonproteobacteria</taxon>
        <taxon>Campylobacterales</taxon>
        <taxon>Campylobacteraceae</taxon>
        <taxon>Campylobacter</taxon>
    </lineage>
</organism>
<name>A0AAW5ED28_CAMJU</name>
<gene>
    <name evidence="1" type="ORF">LZC39_07220</name>
</gene>
<comment type="caution">
    <text evidence="1">The sequence shown here is derived from an EMBL/GenBank/DDBJ whole genome shotgun (WGS) entry which is preliminary data.</text>
</comment>
<dbReference type="RefSeq" id="WP_019108575.1">
    <property type="nucleotide sequence ID" value="NZ_BTDQ01000002.1"/>
</dbReference>
<dbReference type="Proteomes" id="UP001199644">
    <property type="component" value="Unassembled WGS sequence"/>
</dbReference>
<accession>A0AAW5ED28</accession>